<protein>
    <submittedName>
        <fullName evidence="4">SH3 domain protein</fullName>
    </submittedName>
</protein>
<keyword evidence="2" id="KW-0732">Signal</keyword>
<dbReference type="STRING" id="879305.HMPREF9290_1636"/>
<evidence type="ECO:0000313" key="5">
    <source>
        <dbReference type="Proteomes" id="UP000005286"/>
    </source>
</evidence>
<feature type="compositionally biased region" description="Low complexity" evidence="1">
    <location>
        <begin position="39"/>
        <end position="56"/>
    </location>
</feature>
<accession>F0GT79</accession>
<feature type="signal peptide" evidence="2">
    <location>
        <begin position="1"/>
        <end position="20"/>
    </location>
</feature>
<gene>
    <name evidence="4" type="ORF">HMPREF9290_1636</name>
</gene>
<evidence type="ECO:0000256" key="2">
    <source>
        <dbReference type="SAM" id="SignalP"/>
    </source>
</evidence>
<dbReference type="RefSeq" id="WP_004833781.1">
    <property type="nucleotide sequence ID" value="NZ_AEXM01000001.1"/>
</dbReference>
<dbReference type="AlphaFoldDB" id="F0GT79"/>
<sequence>MKIKLLFLICLICLGLSSCNKEVEQYESKNIQVDSVFNKAENQSKENQNQQNQQDQNNKKQDDKAQQQTQQQASPSNHTNQKKFKTVDTTNLRRNPTTNDEVLVSVPASVEIEVIQEVNSKNEVWIKTKYNNSEGFIRKDLLEEINN</sequence>
<reference evidence="4 5" key="1">
    <citation type="submission" date="2011-01" db="EMBL/GenBank/DDBJ databases">
        <authorList>
            <person name="Durkin A.S."/>
            <person name="Madupu R."/>
            <person name="Torralba M."/>
            <person name="Gillis M."/>
            <person name="Methe B."/>
            <person name="Sutton G."/>
            <person name="Nelson K.E."/>
        </authorList>
    </citation>
    <scope>NUCLEOTIDE SEQUENCE [LARGE SCALE GENOMIC DNA]</scope>
    <source>
        <strain evidence="4 5">ACS-065-V-Col13</strain>
    </source>
</reference>
<dbReference type="Proteomes" id="UP000005286">
    <property type="component" value="Unassembled WGS sequence"/>
</dbReference>
<dbReference type="PROSITE" id="PS51257">
    <property type="entry name" value="PROKAR_LIPOPROTEIN"/>
    <property type="match status" value="1"/>
</dbReference>
<dbReference type="eggNOG" id="COG3103">
    <property type="taxonomic scope" value="Bacteria"/>
</dbReference>
<feature type="region of interest" description="Disordered" evidence="1">
    <location>
        <begin position="39"/>
        <end position="100"/>
    </location>
</feature>
<proteinExistence type="predicted"/>
<dbReference type="EMBL" id="AEXM01000001">
    <property type="protein sequence ID" value="EGC82935.1"/>
    <property type="molecule type" value="Genomic_DNA"/>
</dbReference>
<evidence type="ECO:0000313" key="4">
    <source>
        <dbReference type="EMBL" id="EGC82935.1"/>
    </source>
</evidence>
<name>F0GT79_9FIRM</name>
<evidence type="ECO:0000259" key="3">
    <source>
        <dbReference type="Pfam" id="PF08239"/>
    </source>
</evidence>
<feature type="domain" description="SH3b" evidence="3">
    <location>
        <begin position="89"/>
        <end position="142"/>
    </location>
</feature>
<dbReference type="Pfam" id="PF08239">
    <property type="entry name" value="SH3_3"/>
    <property type="match status" value="1"/>
</dbReference>
<organism evidence="4 5">
    <name type="scientific">Anaerococcus prevotii ACS-065-V-Col13</name>
    <dbReference type="NCBI Taxonomy" id="879305"/>
    <lineage>
        <taxon>Bacteria</taxon>
        <taxon>Bacillati</taxon>
        <taxon>Bacillota</taxon>
        <taxon>Tissierellia</taxon>
        <taxon>Tissierellales</taxon>
        <taxon>Peptoniphilaceae</taxon>
        <taxon>Anaerococcus</taxon>
    </lineage>
</organism>
<evidence type="ECO:0000256" key="1">
    <source>
        <dbReference type="SAM" id="MobiDB-lite"/>
    </source>
</evidence>
<dbReference type="PATRIC" id="fig|879305.3.peg.11"/>
<dbReference type="Gene3D" id="2.30.30.40">
    <property type="entry name" value="SH3 Domains"/>
    <property type="match status" value="1"/>
</dbReference>
<comment type="caution">
    <text evidence="4">The sequence shown here is derived from an EMBL/GenBank/DDBJ whole genome shotgun (WGS) entry which is preliminary data.</text>
</comment>
<keyword evidence="5" id="KW-1185">Reference proteome</keyword>
<feature type="chain" id="PRO_5039570478" evidence="2">
    <location>
        <begin position="21"/>
        <end position="147"/>
    </location>
</feature>
<feature type="compositionally biased region" description="Polar residues" evidence="1">
    <location>
        <begin position="87"/>
        <end position="100"/>
    </location>
</feature>
<dbReference type="InterPro" id="IPR003646">
    <property type="entry name" value="SH3-like_bac-type"/>
</dbReference>